<dbReference type="RefSeq" id="WP_189765276.1">
    <property type="nucleotide sequence ID" value="NZ_VOOS01000019.1"/>
</dbReference>
<feature type="non-terminal residue" evidence="1">
    <location>
        <position position="185"/>
    </location>
</feature>
<dbReference type="AlphaFoldDB" id="A0A5C6RM52"/>
<dbReference type="InterPro" id="IPR025667">
    <property type="entry name" value="SprB_repeat"/>
</dbReference>
<dbReference type="Pfam" id="PF13573">
    <property type="entry name" value="SprB"/>
    <property type="match status" value="1"/>
</dbReference>
<comment type="caution">
    <text evidence="1">The sequence shown here is derived from an EMBL/GenBank/DDBJ whole genome shotgun (WGS) entry which is preliminary data.</text>
</comment>
<dbReference type="Gene3D" id="2.40.10.10">
    <property type="entry name" value="Trypsin-like serine proteases"/>
    <property type="match status" value="1"/>
</dbReference>
<name>A0A5C6RM52_9FLAO</name>
<evidence type="ECO:0000313" key="1">
    <source>
        <dbReference type="EMBL" id="TXB63333.1"/>
    </source>
</evidence>
<dbReference type="InterPro" id="IPR043504">
    <property type="entry name" value="Peptidase_S1_PA_chymotrypsin"/>
</dbReference>
<feature type="non-terminal residue" evidence="1">
    <location>
        <position position="1"/>
    </location>
</feature>
<accession>A0A5C6RM52</accession>
<sequence>PGDYTLILTDANNCKFNGGTTVLAAPAGVASISAQTDVSCNGGNDGTATVSVGGGFPGYTYLWDAAAGNQTTNPAVGLAQGAYDVLVTDTLGCQMPTNVVINEPTAVSFILSSTSKFCPDSCNGSAIAIPSGGTAPYYYFWQDPNSQLSQEATGLCSGYTTLLLTDTNGCTITDSILIDNPPKMV</sequence>
<dbReference type="Proteomes" id="UP000321721">
    <property type="component" value="Unassembled WGS sequence"/>
</dbReference>
<gene>
    <name evidence="1" type="ORF">FRY74_12770</name>
</gene>
<evidence type="ECO:0008006" key="3">
    <source>
        <dbReference type="Google" id="ProtNLM"/>
    </source>
</evidence>
<evidence type="ECO:0000313" key="2">
    <source>
        <dbReference type="Proteomes" id="UP000321721"/>
    </source>
</evidence>
<keyword evidence="2" id="KW-1185">Reference proteome</keyword>
<reference evidence="1 2" key="1">
    <citation type="submission" date="2019-08" db="EMBL/GenBank/DDBJ databases">
        <title>Genome of Vicingus serpentipes NCIMB 15042.</title>
        <authorList>
            <person name="Bowman J.P."/>
        </authorList>
    </citation>
    <scope>NUCLEOTIDE SEQUENCE [LARGE SCALE GENOMIC DNA]</scope>
    <source>
        <strain evidence="1 2">NCIMB 15042</strain>
    </source>
</reference>
<dbReference type="EMBL" id="VOOS01000019">
    <property type="protein sequence ID" value="TXB63333.1"/>
    <property type="molecule type" value="Genomic_DNA"/>
</dbReference>
<proteinExistence type="predicted"/>
<organism evidence="1 2">
    <name type="scientific">Vicingus serpentipes</name>
    <dbReference type="NCBI Taxonomy" id="1926625"/>
    <lineage>
        <taxon>Bacteria</taxon>
        <taxon>Pseudomonadati</taxon>
        <taxon>Bacteroidota</taxon>
        <taxon>Flavobacteriia</taxon>
        <taxon>Flavobacteriales</taxon>
        <taxon>Vicingaceae</taxon>
        <taxon>Vicingus</taxon>
    </lineage>
</organism>
<protein>
    <recommendedName>
        <fullName evidence="3">Adhesin</fullName>
    </recommendedName>
</protein>